<name>A0A369KPA1_9BACT</name>
<proteinExistence type="predicted"/>
<evidence type="ECO:0000256" key="1">
    <source>
        <dbReference type="SAM" id="Phobius"/>
    </source>
</evidence>
<feature type="transmembrane region" description="Helical" evidence="1">
    <location>
        <begin position="188"/>
        <end position="208"/>
    </location>
</feature>
<gene>
    <name evidence="2" type="ORF">DCC88_10315</name>
</gene>
<dbReference type="Proteomes" id="UP000253934">
    <property type="component" value="Unassembled WGS sequence"/>
</dbReference>
<feature type="transmembrane region" description="Helical" evidence="1">
    <location>
        <begin position="244"/>
        <end position="263"/>
    </location>
</feature>
<evidence type="ECO:0000313" key="3">
    <source>
        <dbReference type="Proteomes" id="UP000253934"/>
    </source>
</evidence>
<protein>
    <submittedName>
        <fullName evidence="2">Uncharacterized protein</fullName>
    </submittedName>
</protein>
<reference evidence="2" key="1">
    <citation type="submission" date="2018-04" db="EMBL/GenBank/DDBJ databases">
        <title>Draft genome sequence of the Candidatus Spirobacillus cienkowskii, a pathogen of freshwater Daphnia species, reconstructed from hemolymph metagenomic reads.</title>
        <authorList>
            <person name="Bresciani L."/>
            <person name="Lemos L.N."/>
            <person name="Wale N."/>
            <person name="Lin J.Y."/>
            <person name="Fernandes G.R."/>
            <person name="Duffy M.A."/>
            <person name="Rodrigues J.M."/>
        </authorList>
    </citation>
    <scope>NUCLEOTIDE SEQUENCE [LARGE SCALE GENOMIC DNA]</scope>
    <source>
        <strain evidence="2">Binning01</strain>
    </source>
</reference>
<keyword evidence="3" id="KW-1185">Reference proteome</keyword>
<keyword evidence="1" id="KW-1133">Transmembrane helix</keyword>
<organism evidence="2 3">
    <name type="scientific">Spirobacillus cienkowskii</name>
    <dbReference type="NCBI Taxonomy" id="495820"/>
    <lineage>
        <taxon>Bacteria</taxon>
        <taxon>Pseudomonadati</taxon>
        <taxon>Bdellovibrionota</taxon>
        <taxon>Oligoflexia</taxon>
        <taxon>Silvanigrellales</taxon>
        <taxon>Spirobacillus</taxon>
    </lineage>
</organism>
<dbReference type="PANTHER" id="PTHR36832:SF1">
    <property type="entry name" value="SLR1174 PROTEIN"/>
    <property type="match status" value="1"/>
</dbReference>
<dbReference type="EMBL" id="QOVW01000087">
    <property type="protein sequence ID" value="RDB35392.1"/>
    <property type="molecule type" value="Genomic_DNA"/>
</dbReference>
<accession>A0A369KPA1</accession>
<dbReference type="AlphaFoldDB" id="A0A369KPA1"/>
<comment type="caution">
    <text evidence="2">The sequence shown here is derived from an EMBL/GenBank/DDBJ whole genome shotgun (WGS) entry which is preliminary data.</text>
</comment>
<dbReference type="InterPro" id="IPR010390">
    <property type="entry name" value="ABC-2_transporter-like"/>
</dbReference>
<dbReference type="PANTHER" id="PTHR36832">
    <property type="entry name" value="SLR1174 PROTEIN-RELATED"/>
    <property type="match status" value="1"/>
</dbReference>
<feature type="transmembrane region" description="Helical" evidence="1">
    <location>
        <begin position="152"/>
        <end position="181"/>
    </location>
</feature>
<feature type="transmembrane region" description="Helical" evidence="1">
    <location>
        <begin position="129"/>
        <end position="146"/>
    </location>
</feature>
<keyword evidence="1" id="KW-0812">Transmembrane</keyword>
<evidence type="ECO:0000313" key="2">
    <source>
        <dbReference type="EMBL" id="RDB35392.1"/>
    </source>
</evidence>
<dbReference type="Pfam" id="PF06182">
    <property type="entry name" value="ABC2_membrane_6"/>
    <property type="match status" value="1"/>
</dbReference>
<keyword evidence="1" id="KW-0472">Membrane</keyword>
<sequence>MKMMMNLNKVIYDIKYMLQFWHIGLKETFIDRGMLVVDCLIGTTLPILVQLCFWNYAFSNNNEKFIQNYTFDKIALYVTVSVIIARLNNPWKMIEKFSDQIKSGEFDSYLIKPESHFNYFKNLFYGENIVYLVLLLIFLIPSFYIYSKFIFLIPLLLFLYFSQYICFQMGYIFGLCSFWLINSNFLGFMFYVLTFSLGGVLLPIEFWPEVLQPLLMYNPFRLIVSGVVDVAINPNMNKVITLSLMYIFYYYLFKILIIKLLALSKNVYNSGGG</sequence>